<feature type="chain" id="PRO_5032552332" evidence="3">
    <location>
        <begin position="18"/>
        <end position="544"/>
    </location>
</feature>
<feature type="signal peptide" evidence="3">
    <location>
        <begin position="1"/>
        <end position="17"/>
    </location>
</feature>
<keyword evidence="5" id="KW-1185">Reference proteome</keyword>
<keyword evidence="3" id="KW-0732">Signal</keyword>
<dbReference type="AlphaFoldDB" id="A0A813M3N5"/>
<dbReference type="Gene3D" id="3.80.10.10">
    <property type="entry name" value="Ribonuclease Inhibitor"/>
    <property type="match status" value="2"/>
</dbReference>
<dbReference type="SUPFAM" id="SSF52058">
    <property type="entry name" value="L domain-like"/>
    <property type="match status" value="1"/>
</dbReference>
<dbReference type="SMART" id="SM00369">
    <property type="entry name" value="LRR_TYP"/>
    <property type="match status" value="9"/>
</dbReference>
<evidence type="ECO:0000313" key="5">
    <source>
        <dbReference type="Proteomes" id="UP000663879"/>
    </source>
</evidence>
<keyword evidence="1" id="KW-0433">Leucine-rich repeat</keyword>
<dbReference type="OrthoDB" id="676979at2759"/>
<dbReference type="Proteomes" id="UP000663879">
    <property type="component" value="Unassembled WGS sequence"/>
</dbReference>
<comment type="caution">
    <text evidence="4">The sequence shown here is derived from an EMBL/GenBank/DDBJ whole genome shotgun (WGS) entry which is preliminary data.</text>
</comment>
<evidence type="ECO:0000256" key="1">
    <source>
        <dbReference type="ARBA" id="ARBA00022614"/>
    </source>
</evidence>
<reference evidence="4" key="1">
    <citation type="submission" date="2021-02" db="EMBL/GenBank/DDBJ databases">
        <authorList>
            <person name="Nowell W R."/>
        </authorList>
    </citation>
    <scope>NUCLEOTIDE SEQUENCE</scope>
    <source>
        <strain evidence="4">Ploen Becks lab</strain>
    </source>
</reference>
<organism evidence="4 5">
    <name type="scientific">Brachionus calyciflorus</name>
    <dbReference type="NCBI Taxonomy" id="104777"/>
    <lineage>
        <taxon>Eukaryota</taxon>
        <taxon>Metazoa</taxon>
        <taxon>Spiralia</taxon>
        <taxon>Gnathifera</taxon>
        <taxon>Rotifera</taxon>
        <taxon>Eurotatoria</taxon>
        <taxon>Monogononta</taxon>
        <taxon>Pseudotrocha</taxon>
        <taxon>Ploima</taxon>
        <taxon>Brachionidae</taxon>
        <taxon>Brachionus</taxon>
    </lineage>
</organism>
<dbReference type="InterPro" id="IPR032675">
    <property type="entry name" value="LRR_dom_sf"/>
</dbReference>
<dbReference type="InterPro" id="IPR001611">
    <property type="entry name" value="Leu-rich_rpt"/>
</dbReference>
<dbReference type="EMBL" id="CAJNOC010000119">
    <property type="protein sequence ID" value="CAF0716759.1"/>
    <property type="molecule type" value="Genomic_DNA"/>
</dbReference>
<gene>
    <name evidence="4" type="ORF">OXX778_LOCUS1738</name>
</gene>
<dbReference type="InterPro" id="IPR003591">
    <property type="entry name" value="Leu-rich_rpt_typical-subtyp"/>
</dbReference>
<dbReference type="PANTHER" id="PTHR45617">
    <property type="entry name" value="LEUCINE RICH REPEAT FAMILY PROTEIN"/>
    <property type="match status" value="1"/>
</dbReference>
<dbReference type="PROSITE" id="PS51450">
    <property type="entry name" value="LRR"/>
    <property type="match status" value="1"/>
</dbReference>
<keyword evidence="2" id="KW-0677">Repeat</keyword>
<sequence>MFYFFIALIILLQLCQIHLIEYLCIYKQCECESDYGFNYITCHFNSNTLDMNPKFKLVDKKLNLIDTLTIKIGKNESIDLKIFTDLSINILFMHETEIENLRPGFFDGIQSVKNIHLSNNKIEKLNFSIFDENFRQTVESIVLRNNSLYEIPEIIDLENLIYLDLSLNKIKVFKKLNTTECPLESLDISSNLIENLSTRDDFSKKIKETLNELILNSNKILKLEKFDNFTQLNKLGISYNKIKKLKSFTFQNLSTLNHLDLSHNQIELIENEAFKSLNNLALLDLSYNKIQIINKNIFMSLKNLEKLFLQSNRLKHVEFYVFNTLTILHVLDLSRNQIEEIGLEGANNFTNLNLLRLSQNKLEDIDYDGLFERIPNILMLYLENNYLIRIPTYFGNLIKLDMSSQNGRLTKLPNFAFKRFKTNVLLRFNLSDNVDLRFSNKTFCSRTNDTDLNYFMDLVMSPETLINTDKCVLKQLSYSHRRVRIFVEPEKIESYGIICDCKFRLFLAHYSILLKASCPRFKTYCSNVNFNDDCLTKNEFDCKY</sequence>
<dbReference type="Pfam" id="PF13855">
    <property type="entry name" value="LRR_8"/>
    <property type="match status" value="2"/>
</dbReference>
<proteinExistence type="predicted"/>
<evidence type="ECO:0000256" key="2">
    <source>
        <dbReference type="ARBA" id="ARBA00022737"/>
    </source>
</evidence>
<dbReference type="PRINTS" id="PR00019">
    <property type="entry name" value="LEURICHRPT"/>
</dbReference>
<evidence type="ECO:0000256" key="3">
    <source>
        <dbReference type="SAM" id="SignalP"/>
    </source>
</evidence>
<accession>A0A813M3N5</accession>
<dbReference type="SMART" id="SM00365">
    <property type="entry name" value="LRR_SD22"/>
    <property type="match status" value="7"/>
</dbReference>
<evidence type="ECO:0000313" key="4">
    <source>
        <dbReference type="EMBL" id="CAF0716759.1"/>
    </source>
</evidence>
<name>A0A813M3N5_9BILA</name>
<protein>
    <submittedName>
        <fullName evidence="4">Uncharacterized protein</fullName>
    </submittedName>
</protein>